<accession>A0AAW0MTA9</accession>
<comment type="caution">
    <text evidence="1">The sequence shown here is derived from an EMBL/GenBank/DDBJ whole genome shotgun (WGS) entry which is preliminary data.</text>
</comment>
<keyword evidence="2" id="KW-1185">Reference proteome</keyword>
<evidence type="ECO:0000313" key="2">
    <source>
        <dbReference type="Proteomes" id="UP001460270"/>
    </source>
</evidence>
<name>A0AAW0MTA9_9GOBI</name>
<protein>
    <submittedName>
        <fullName evidence="1">Uncharacterized protein</fullName>
    </submittedName>
</protein>
<evidence type="ECO:0000313" key="1">
    <source>
        <dbReference type="EMBL" id="KAK7879900.1"/>
    </source>
</evidence>
<dbReference type="AlphaFoldDB" id="A0AAW0MTA9"/>
<gene>
    <name evidence="1" type="ORF">WMY93_033435</name>
</gene>
<dbReference type="Proteomes" id="UP001460270">
    <property type="component" value="Unassembled WGS sequence"/>
</dbReference>
<sequence>MCLTSFGLQPKPTAAFTRKYFTFQSSTWTQPGLTGTFRTLSRTQRDCQDWSRTFRDPNRTQTRPRTQRSRTNMRLFVQSLIPVRVLSLDLILDPSLDPILDPTLDPILDSILDSRTAAG</sequence>
<dbReference type="EMBL" id="JBBPFD010000176">
    <property type="protein sequence ID" value="KAK7879900.1"/>
    <property type="molecule type" value="Genomic_DNA"/>
</dbReference>
<organism evidence="1 2">
    <name type="scientific">Mugilogobius chulae</name>
    <name type="common">yellowstripe goby</name>
    <dbReference type="NCBI Taxonomy" id="88201"/>
    <lineage>
        <taxon>Eukaryota</taxon>
        <taxon>Metazoa</taxon>
        <taxon>Chordata</taxon>
        <taxon>Craniata</taxon>
        <taxon>Vertebrata</taxon>
        <taxon>Euteleostomi</taxon>
        <taxon>Actinopterygii</taxon>
        <taxon>Neopterygii</taxon>
        <taxon>Teleostei</taxon>
        <taxon>Neoteleostei</taxon>
        <taxon>Acanthomorphata</taxon>
        <taxon>Gobiaria</taxon>
        <taxon>Gobiiformes</taxon>
        <taxon>Gobioidei</taxon>
        <taxon>Gobiidae</taxon>
        <taxon>Gobionellinae</taxon>
        <taxon>Mugilogobius</taxon>
    </lineage>
</organism>
<proteinExistence type="predicted"/>
<reference evidence="2" key="1">
    <citation type="submission" date="2024-04" db="EMBL/GenBank/DDBJ databases">
        <title>Salinicola lusitanus LLJ914,a marine bacterium isolated from the Okinawa Trough.</title>
        <authorList>
            <person name="Li J."/>
        </authorList>
    </citation>
    <scope>NUCLEOTIDE SEQUENCE [LARGE SCALE GENOMIC DNA]</scope>
</reference>